<accession>A0A3B0UW24</accession>
<name>A0A3B0UW24_9ZZZZ</name>
<dbReference type="EMBL" id="UOES01000592">
    <property type="protein sequence ID" value="VAW29557.1"/>
    <property type="molecule type" value="Genomic_DNA"/>
</dbReference>
<protein>
    <submittedName>
        <fullName evidence="1">Uncharacterized protein</fullName>
    </submittedName>
</protein>
<dbReference type="AlphaFoldDB" id="A0A3B0UW24"/>
<organism evidence="1">
    <name type="scientific">hydrothermal vent metagenome</name>
    <dbReference type="NCBI Taxonomy" id="652676"/>
    <lineage>
        <taxon>unclassified sequences</taxon>
        <taxon>metagenomes</taxon>
        <taxon>ecological metagenomes</taxon>
    </lineage>
</organism>
<evidence type="ECO:0000313" key="1">
    <source>
        <dbReference type="EMBL" id="VAW29557.1"/>
    </source>
</evidence>
<reference evidence="1" key="1">
    <citation type="submission" date="2018-06" db="EMBL/GenBank/DDBJ databases">
        <authorList>
            <person name="Zhirakovskaya E."/>
        </authorList>
    </citation>
    <scope>NUCLEOTIDE SEQUENCE</scope>
</reference>
<feature type="non-terminal residue" evidence="1">
    <location>
        <position position="1"/>
    </location>
</feature>
<proteinExistence type="predicted"/>
<gene>
    <name evidence="1" type="ORF">MNBD_BACTEROID06-1712</name>
</gene>
<sequence>FAQTDGLHFKEKGQPFWKTKQTFVELPHPDISLSDGTNELTEIPLQTNLMLNVGVLIYFKY</sequence>